<dbReference type="KEGG" id="ppru:FDP22_12495"/>
<organism evidence="1 2">
    <name type="scientific">Paroceanicella profunda</name>
    <dbReference type="NCBI Taxonomy" id="2579971"/>
    <lineage>
        <taxon>Bacteria</taxon>
        <taxon>Pseudomonadati</taxon>
        <taxon>Pseudomonadota</taxon>
        <taxon>Alphaproteobacteria</taxon>
        <taxon>Rhodobacterales</taxon>
        <taxon>Paracoccaceae</taxon>
        <taxon>Paroceanicella</taxon>
    </lineage>
</organism>
<keyword evidence="2" id="KW-1185">Reference proteome</keyword>
<evidence type="ECO:0000313" key="2">
    <source>
        <dbReference type="Proteomes" id="UP000305888"/>
    </source>
</evidence>
<dbReference type="Proteomes" id="UP000305888">
    <property type="component" value="Chromosome"/>
</dbReference>
<dbReference type="EMBL" id="CP040818">
    <property type="protein sequence ID" value="QDL92527.1"/>
    <property type="molecule type" value="Genomic_DNA"/>
</dbReference>
<evidence type="ECO:0000313" key="1">
    <source>
        <dbReference type="EMBL" id="QDL92527.1"/>
    </source>
</evidence>
<sequence length="192" mass="21753">MSWLADLNWIGNWSLTIGMGYVQYRRWRHQERQTRPTIEITIKNTTKMEDDGQGGMTSTELRHIGPYRAYSAELSITNNQPSGIRLDYIRTSHRWAELISPLVKTRAPGGGHMLTHPEPEGFKQQISGVDLNASWIPPSQTKTYSFVFCRHISVDDRPASSAARERAAVLRLALSEADMRRNKITIKASCPA</sequence>
<gene>
    <name evidence="1" type="ORF">FDP22_12495</name>
</gene>
<dbReference type="AlphaFoldDB" id="A0A5B8FHS3"/>
<protein>
    <submittedName>
        <fullName evidence="1">Uncharacterized protein</fullName>
    </submittedName>
</protein>
<reference evidence="1 2" key="1">
    <citation type="submission" date="2019-06" db="EMBL/GenBank/DDBJ databases">
        <title>Genome sequence of Rhodobacteraceae bacterium D4M1.</title>
        <authorList>
            <person name="Cao J."/>
        </authorList>
    </citation>
    <scope>NUCLEOTIDE SEQUENCE [LARGE SCALE GENOMIC DNA]</scope>
    <source>
        <strain evidence="1 2">D4M1</strain>
    </source>
</reference>
<proteinExistence type="predicted"/>
<name>A0A5B8FHS3_9RHOB</name>
<accession>A0A5B8FHS3</accession>
<dbReference type="RefSeq" id="WP_138579604.1">
    <property type="nucleotide sequence ID" value="NZ_CP040818.1"/>
</dbReference>